<feature type="domain" description="RING-type" evidence="11">
    <location>
        <begin position="17"/>
        <end position="201"/>
    </location>
</feature>
<evidence type="ECO:0000256" key="3">
    <source>
        <dbReference type="ARBA" id="ARBA00022679"/>
    </source>
</evidence>
<dbReference type="PROSITE" id="PS50089">
    <property type="entry name" value="ZF_RING_2"/>
    <property type="match status" value="1"/>
</dbReference>
<keyword evidence="13" id="KW-1185">Reference proteome</keyword>
<dbReference type="GO" id="GO:0016567">
    <property type="term" value="P:protein ubiquitination"/>
    <property type="evidence" value="ECO:0007669"/>
    <property type="project" value="InterPro"/>
</dbReference>
<evidence type="ECO:0000259" key="10">
    <source>
        <dbReference type="PROSITE" id="PS50089"/>
    </source>
</evidence>
<sequence>MDKLSAEATEHNRSKTKGVECIVCVSKISVSDAVLLPCSHVYCRLCISHHFALACKNESSFPPRCCNREVPLLRVQHFLPADVVRKFKEKAVEYRTPGAIRTYCANLRCSTFIDPVLYSRLGDNLAKCPKCSTLTCTRCKSEKHDGECRKDSEFQDVLNLAEKKKWRRCNNCGRLVELAQGCNHIVCHCGAQFCYECGAKW</sequence>
<evidence type="ECO:0000256" key="6">
    <source>
        <dbReference type="ARBA" id="ARBA00022771"/>
    </source>
</evidence>
<dbReference type="PROSITE" id="PS00518">
    <property type="entry name" value="ZF_RING_1"/>
    <property type="match status" value="1"/>
</dbReference>
<evidence type="ECO:0000256" key="1">
    <source>
        <dbReference type="ARBA" id="ARBA00001798"/>
    </source>
</evidence>
<dbReference type="PANTHER" id="PTHR11685">
    <property type="entry name" value="RBR FAMILY RING FINGER AND IBR DOMAIN-CONTAINING"/>
    <property type="match status" value="1"/>
</dbReference>
<dbReference type="GO" id="GO:0008270">
    <property type="term" value="F:zinc ion binding"/>
    <property type="evidence" value="ECO:0007669"/>
    <property type="project" value="UniProtKB-KW"/>
</dbReference>
<keyword evidence="3" id="KW-0808">Transferase</keyword>
<dbReference type="InterPro" id="IPR013083">
    <property type="entry name" value="Znf_RING/FYVE/PHD"/>
</dbReference>
<feature type="non-terminal residue" evidence="12">
    <location>
        <position position="201"/>
    </location>
</feature>
<keyword evidence="5" id="KW-0677">Repeat</keyword>
<reference evidence="12" key="1">
    <citation type="journal article" date="2020" name="Stud. Mycol.">
        <title>101 Dothideomycetes genomes: a test case for predicting lifestyles and emergence of pathogens.</title>
        <authorList>
            <person name="Haridas S."/>
            <person name="Albert R."/>
            <person name="Binder M."/>
            <person name="Bloem J."/>
            <person name="Labutti K."/>
            <person name="Salamov A."/>
            <person name="Andreopoulos B."/>
            <person name="Baker S."/>
            <person name="Barry K."/>
            <person name="Bills G."/>
            <person name="Bluhm B."/>
            <person name="Cannon C."/>
            <person name="Castanera R."/>
            <person name="Culley D."/>
            <person name="Daum C."/>
            <person name="Ezra D."/>
            <person name="Gonzalez J."/>
            <person name="Henrissat B."/>
            <person name="Kuo A."/>
            <person name="Liang C."/>
            <person name="Lipzen A."/>
            <person name="Lutzoni F."/>
            <person name="Magnuson J."/>
            <person name="Mondo S."/>
            <person name="Nolan M."/>
            <person name="Ohm R."/>
            <person name="Pangilinan J."/>
            <person name="Park H.-J."/>
            <person name="Ramirez L."/>
            <person name="Alfaro M."/>
            <person name="Sun H."/>
            <person name="Tritt A."/>
            <person name="Yoshinaga Y."/>
            <person name="Zwiers L.-H."/>
            <person name="Turgeon B."/>
            <person name="Goodwin S."/>
            <person name="Spatafora J."/>
            <person name="Crous P."/>
            <person name="Grigoriev I."/>
        </authorList>
    </citation>
    <scope>NUCLEOTIDE SEQUENCE</scope>
    <source>
        <strain evidence="12">Tuck. ex Michener</strain>
    </source>
</reference>
<dbReference type="Pfam" id="PF01485">
    <property type="entry name" value="IBR"/>
    <property type="match status" value="2"/>
</dbReference>
<keyword evidence="4" id="KW-0479">Metal-binding</keyword>
<evidence type="ECO:0000256" key="8">
    <source>
        <dbReference type="ARBA" id="ARBA00022833"/>
    </source>
</evidence>
<dbReference type="InterPro" id="IPR017907">
    <property type="entry name" value="Znf_RING_CS"/>
</dbReference>
<evidence type="ECO:0000256" key="4">
    <source>
        <dbReference type="ARBA" id="ARBA00022723"/>
    </source>
</evidence>
<evidence type="ECO:0000313" key="13">
    <source>
        <dbReference type="Proteomes" id="UP000800092"/>
    </source>
</evidence>
<evidence type="ECO:0000313" key="12">
    <source>
        <dbReference type="EMBL" id="KAF2235569.1"/>
    </source>
</evidence>
<dbReference type="SUPFAM" id="SSF57850">
    <property type="entry name" value="RING/U-box"/>
    <property type="match status" value="2"/>
</dbReference>
<dbReference type="EMBL" id="ML991790">
    <property type="protein sequence ID" value="KAF2235569.1"/>
    <property type="molecule type" value="Genomic_DNA"/>
</dbReference>
<dbReference type="CDD" id="cd22584">
    <property type="entry name" value="Rcat_RBR_unk"/>
    <property type="match status" value="1"/>
</dbReference>
<dbReference type="Gene3D" id="1.20.120.1750">
    <property type="match status" value="1"/>
</dbReference>
<evidence type="ECO:0000256" key="2">
    <source>
        <dbReference type="ARBA" id="ARBA00012251"/>
    </source>
</evidence>
<evidence type="ECO:0000259" key="11">
    <source>
        <dbReference type="PROSITE" id="PS51873"/>
    </source>
</evidence>
<dbReference type="InterPro" id="IPR002867">
    <property type="entry name" value="IBR_dom"/>
</dbReference>
<feature type="domain" description="RING-type" evidence="10">
    <location>
        <begin position="21"/>
        <end position="55"/>
    </location>
</feature>
<dbReference type="SMART" id="SM00647">
    <property type="entry name" value="IBR"/>
    <property type="match status" value="2"/>
</dbReference>
<proteinExistence type="predicted"/>
<dbReference type="Proteomes" id="UP000800092">
    <property type="component" value="Unassembled WGS sequence"/>
</dbReference>
<dbReference type="GO" id="GO:0061630">
    <property type="term" value="F:ubiquitin protein ligase activity"/>
    <property type="evidence" value="ECO:0007669"/>
    <property type="project" value="UniProtKB-EC"/>
</dbReference>
<comment type="catalytic activity">
    <reaction evidence="1">
        <text>[E2 ubiquitin-conjugating enzyme]-S-ubiquitinyl-L-cysteine + [acceptor protein]-L-lysine = [E2 ubiquitin-conjugating enzyme]-L-cysteine + [acceptor protein]-N(6)-ubiquitinyl-L-lysine.</text>
        <dbReference type="EC" id="2.3.2.31"/>
    </reaction>
</comment>
<protein>
    <recommendedName>
        <fullName evidence="2">RBR-type E3 ubiquitin transferase</fullName>
        <ecNumber evidence="2">2.3.2.31</ecNumber>
    </recommendedName>
</protein>
<dbReference type="InterPro" id="IPR031127">
    <property type="entry name" value="E3_UB_ligase_RBR"/>
</dbReference>
<accession>A0A6A6HCJ3</accession>
<dbReference type="InterPro" id="IPR044066">
    <property type="entry name" value="TRIAD_supradom"/>
</dbReference>
<evidence type="ECO:0000256" key="9">
    <source>
        <dbReference type="PROSITE-ProRule" id="PRU00175"/>
    </source>
</evidence>
<keyword evidence="6 9" id="KW-0863">Zinc-finger</keyword>
<name>A0A6A6HCJ3_VIRVR</name>
<evidence type="ECO:0000256" key="5">
    <source>
        <dbReference type="ARBA" id="ARBA00022737"/>
    </source>
</evidence>
<evidence type="ECO:0000256" key="7">
    <source>
        <dbReference type="ARBA" id="ARBA00022786"/>
    </source>
</evidence>
<dbReference type="PROSITE" id="PS51873">
    <property type="entry name" value="TRIAD"/>
    <property type="match status" value="1"/>
</dbReference>
<dbReference type="InterPro" id="IPR001841">
    <property type="entry name" value="Znf_RING"/>
</dbReference>
<keyword evidence="8" id="KW-0862">Zinc</keyword>
<organism evidence="12 13">
    <name type="scientific">Viridothelium virens</name>
    <name type="common">Speckled blister lichen</name>
    <name type="synonym">Trypethelium virens</name>
    <dbReference type="NCBI Taxonomy" id="1048519"/>
    <lineage>
        <taxon>Eukaryota</taxon>
        <taxon>Fungi</taxon>
        <taxon>Dikarya</taxon>
        <taxon>Ascomycota</taxon>
        <taxon>Pezizomycotina</taxon>
        <taxon>Dothideomycetes</taxon>
        <taxon>Dothideomycetes incertae sedis</taxon>
        <taxon>Trypetheliales</taxon>
        <taxon>Trypetheliaceae</taxon>
        <taxon>Viridothelium</taxon>
    </lineage>
</organism>
<dbReference type="EC" id="2.3.2.31" evidence="2"/>
<dbReference type="AlphaFoldDB" id="A0A6A6HCJ3"/>
<dbReference type="Gene3D" id="3.30.40.10">
    <property type="entry name" value="Zinc/RING finger domain, C3HC4 (zinc finger)"/>
    <property type="match status" value="1"/>
</dbReference>
<dbReference type="OrthoDB" id="9977870at2759"/>
<keyword evidence="7" id="KW-0833">Ubl conjugation pathway</keyword>
<gene>
    <name evidence="12" type="ORF">EV356DRAFT_444830</name>
</gene>